<dbReference type="EMBL" id="BARV01037256">
    <property type="protein sequence ID" value="GAI48969.1"/>
    <property type="molecule type" value="Genomic_DNA"/>
</dbReference>
<organism evidence="1">
    <name type="scientific">marine sediment metagenome</name>
    <dbReference type="NCBI Taxonomy" id="412755"/>
    <lineage>
        <taxon>unclassified sequences</taxon>
        <taxon>metagenomes</taxon>
        <taxon>ecological metagenomes</taxon>
    </lineage>
</organism>
<evidence type="ECO:0008006" key="2">
    <source>
        <dbReference type="Google" id="ProtNLM"/>
    </source>
</evidence>
<reference evidence="1" key="1">
    <citation type="journal article" date="2014" name="Front. Microbiol.">
        <title>High frequency of phylogenetically diverse reductive dehalogenase-homologous genes in deep subseafloor sedimentary metagenomes.</title>
        <authorList>
            <person name="Kawai M."/>
            <person name="Futagami T."/>
            <person name="Toyoda A."/>
            <person name="Takaki Y."/>
            <person name="Nishi S."/>
            <person name="Hori S."/>
            <person name="Arai W."/>
            <person name="Tsubouchi T."/>
            <person name="Morono Y."/>
            <person name="Uchiyama I."/>
            <person name="Ito T."/>
            <person name="Fujiyama A."/>
            <person name="Inagaki F."/>
            <person name="Takami H."/>
        </authorList>
    </citation>
    <scope>NUCLEOTIDE SEQUENCE</scope>
    <source>
        <strain evidence="1">Expedition CK06-06</strain>
    </source>
</reference>
<dbReference type="InterPro" id="IPR046724">
    <property type="entry name" value="DUF6616"/>
</dbReference>
<gene>
    <name evidence="1" type="ORF">S06H3_57681</name>
</gene>
<sequence length="100" mass="11712">MAQPVYKLFVGKPTEAWYQLSREERDSVTAKMMESLEKIGVKNVVFCDSSWSSEQWAFFGVEEYPDIEAVQKHAEDLTELNWLRYMKTMSVLGTKWEPPK</sequence>
<comment type="caution">
    <text evidence="1">The sequence shown here is derived from an EMBL/GenBank/DDBJ whole genome shotgun (WGS) entry which is preliminary data.</text>
</comment>
<evidence type="ECO:0000313" key="1">
    <source>
        <dbReference type="EMBL" id="GAI48969.1"/>
    </source>
</evidence>
<proteinExistence type="predicted"/>
<name>X1R0A6_9ZZZZ</name>
<accession>X1R0A6</accession>
<dbReference type="AlphaFoldDB" id="X1R0A6"/>
<dbReference type="Pfam" id="PF20321">
    <property type="entry name" value="DUF6616"/>
    <property type="match status" value="1"/>
</dbReference>
<protein>
    <recommendedName>
        <fullName evidence="2">ABM domain-containing protein</fullName>
    </recommendedName>
</protein>